<evidence type="ECO:0000256" key="5">
    <source>
        <dbReference type="ARBA" id="ARBA00023136"/>
    </source>
</evidence>
<comment type="similarity">
    <text evidence="8">Belongs to the ATPase delta chain family.</text>
</comment>
<keyword evidence="10" id="KW-1185">Reference proteome</keyword>
<dbReference type="STRING" id="1193518.BN13_300009"/>
<keyword evidence="4 8" id="KW-0406">Ion transport</keyword>
<dbReference type="EMBL" id="CAJC01000140">
    <property type="protein sequence ID" value="CCI53198.1"/>
    <property type="molecule type" value="Genomic_DNA"/>
</dbReference>
<dbReference type="Proteomes" id="UP000035720">
    <property type="component" value="Unassembled WGS sequence"/>
</dbReference>
<dbReference type="PRINTS" id="PR00125">
    <property type="entry name" value="ATPASEDELTA"/>
</dbReference>
<dbReference type="OrthoDB" id="5242917at2"/>
<evidence type="ECO:0000256" key="7">
    <source>
        <dbReference type="ARBA" id="ARBA00023310"/>
    </source>
</evidence>
<evidence type="ECO:0000256" key="8">
    <source>
        <dbReference type="HAMAP-Rule" id="MF_01416"/>
    </source>
</evidence>
<evidence type="ECO:0000256" key="3">
    <source>
        <dbReference type="ARBA" id="ARBA00022781"/>
    </source>
</evidence>
<dbReference type="PROSITE" id="PS00389">
    <property type="entry name" value="ATPASE_DELTA"/>
    <property type="match status" value="1"/>
</dbReference>
<name>A0A077ME96_9MICO</name>
<comment type="subcellular location">
    <subcellularLocation>
        <location evidence="8">Cell membrane</location>
        <topology evidence="8">Peripheral membrane protein</topology>
    </subcellularLocation>
    <subcellularLocation>
        <location evidence="1">Membrane</location>
    </subcellularLocation>
</comment>
<dbReference type="AlphaFoldDB" id="A0A077ME96"/>
<dbReference type="SUPFAM" id="SSF47928">
    <property type="entry name" value="N-terminal domain of the delta subunit of the F1F0-ATP synthase"/>
    <property type="match status" value="1"/>
</dbReference>
<dbReference type="RefSeq" id="WP_048545389.1">
    <property type="nucleotide sequence ID" value="NZ_HF571038.1"/>
</dbReference>
<keyword evidence="3 8" id="KW-0375">Hydrogen ion transport</keyword>
<dbReference type="GO" id="GO:0046933">
    <property type="term" value="F:proton-transporting ATP synthase activity, rotational mechanism"/>
    <property type="evidence" value="ECO:0007669"/>
    <property type="project" value="UniProtKB-UniRule"/>
</dbReference>
<comment type="function">
    <text evidence="8">F(1)F(0) ATP synthase produces ATP from ADP in the presence of a proton or sodium gradient. F-type ATPases consist of two structural domains, F(1) containing the extramembraneous catalytic core and F(0) containing the membrane proton channel, linked together by a central stalk and a peripheral stalk. During catalysis, ATP synthesis in the catalytic domain of F(1) is coupled via a rotary mechanism of the central stalk subunits to proton translocation.</text>
</comment>
<dbReference type="NCBIfam" id="TIGR01145">
    <property type="entry name" value="ATP_synt_delta"/>
    <property type="match status" value="1"/>
</dbReference>
<evidence type="ECO:0000313" key="9">
    <source>
        <dbReference type="EMBL" id="CCI53198.1"/>
    </source>
</evidence>
<dbReference type="HAMAP" id="MF_01416">
    <property type="entry name" value="ATP_synth_delta_bact"/>
    <property type="match status" value="1"/>
</dbReference>
<comment type="caution">
    <text evidence="9">The sequence shown here is derived from an EMBL/GenBank/DDBJ whole genome shotgun (WGS) entry which is preliminary data.</text>
</comment>
<dbReference type="InterPro" id="IPR000711">
    <property type="entry name" value="ATPase_OSCP/dsu"/>
</dbReference>
<dbReference type="GO" id="GO:0005886">
    <property type="term" value="C:plasma membrane"/>
    <property type="evidence" value="ECO:0007669"/>
    <property type="project" value="UniProtKB-SubCell"/>
</dbReference>
<evidence type="ECO:0000256" key="1">
    <source>
        <dbReference type="ARBA" id="ARBA00004370"/>
    </source>
</evidence>
<keyword evidence="6 8" id="KW-0139">CF(1)</keyword>
<keyword evidence="2 8" id="KW-0813">Transport</keyword>
<comment type="function">
    <text evidence="8">This protein is part of the stalk that links CF(0) to CF(1). It either transmits conformational changes from CF(0) to CF(1) or is implicated in proton conduction.</text>
</comment>
<evidence type="ECO:0000313" key="10">
    <source>
        <dbReference type="Proteomes" id="UP000035720"/>
    </source>
</evidence>
<organism evidence="9 10">
    <name type="scientific">Nostocoides jenkinsii Ben 74</name>
    <dbReference type="NCBI Taxonomy" id="1193518"/>
    <lineage>
        <taxon>Bacteria</taxon>
        <taxon>Bacillati</taxon>
        <taxon>Actinomycetota</taxon>
        <taxon>Actinomycetes</taxon>
        <taxon>Micrococcales</taxon>
        <taxon>Intrasporangiaceae</taxon>
        <taxon>Nostocoides</taxon>
    </lineage>
</organism>
<evidence type="ECO:0000256" key="2">
    <source>
        <dbReference type="ARBA" id="ARBA00022448"/>
    </source>
</evidence>
<dbReference type="NCBIfam" id="NF009967">
    <property type="entry name" value="PRK13430.1"/>
    <property type="match status" value="1"/>
</dbReference>
<dbReference type="GO" id="GO:0045259">
    <property type="term" value="C:proton-transporting ATP synthase complex"/>
    <property type="evidence" value="ECO:0007669"/>
    <property type="project" value="UniProtKB-KW"/>
</dbReference>
<dbReference type="Pfam" id="PF00213">
    <property type="entry name" value="OSCP"/>
    <property type="match status" value="1"/>
</dbReference>
<sequence>MRGTSRGAAAAGEKALGEVFGSLDSGQLAEELFASCGSIDGNATLRRALTDPSREGSAKADLVRRLFSGKVTDQTVHVVATLAGQRWADERDFSDTIENLAVQAVVDRADRRGKLQDLEDELFRFERIVAGDPELRDVLTNRQGNGAGKAEIVRRLLDGKTTPETVRLAQQAVQAPRGRRLDAVLEAYLALAAKRHNQLTAVVTSATALSEQETARLAEALGRSYGRQIQIQPIVDPSVVGGLKVKIGDEVIDGTIARKLQAVRRHFGG</sequence>
<evidence type="ECO:0000256" key="4">
    <source>
        <dbReference type="ARBA" id="ARBA00023065"/>
    </source>
</evidence>
<dbReference type="PANTHER" id="PTHR11910">
    <property type="entry name" value="ATP SYNTHASE DELTA CHAIN"/>
    <property type="match status" value="1"/>
</dbReference>
<evidence type="ECO:0000256" key="6">
    <source>
        <dbReference type="ARBA" id="ARBA00023196"/>
    </source>
</evidence>
<keyword evidence="8" id="KW-1003">Cell membrane</keyword>
<gene>
    <name evidence="8 9" type="primary">atpH</name>
    <name evidence="9" type="ORF">BN13_300009</name>
</gene>
<proteinExistence type="inferred from homology"/>
<reference evidence="9 10" key="1">
    <citation type="journal article" date="2013" name="ISME J.">
        <title>A metabolic model for members of the genus Tetrasphaera involved in enhanced biological phosphorus removal.</title>
        <authorList>
            <person name="Kristiansen R."/>
            <person name="Nguyen H.T.T."/>
            <person name="Saunders A.M."/>
            <person name="Nielsen J.L."/>
            <person name="Wimmer R."/>
            <person name="Le V.Q."/>
            <person name="McIlroy S.J."/>
            <person name="Petrovski S."/>
            <person name="Seviour R.J."/>
            <person name="Calteau A."/>
            <person name="Nielsen K.L."/>
            <person name="Nielsen P.H."/>
        </authorList>
    </citation>
    <scope>NUCLEOTIDE SEQUENCE [LARGE SCALE GENOMIC DNA]</scope>
    <source>
        <strain evidence="9 10">Ben 74</strain>
    </source>
</reference>
<dbReference type="InterPro" id="IPR026015">
    <property type="entry name" value="ATP_synth_OSCP/delta_N_sf"/>
</dbReference>
<keyword evidence="7 8" id="KW-0066">ATP synthesis</keyword>
<dbReference type="Gene3D" id="1.10.520.20">
    <property type="entry name" value="N-terminal domain of the delta subunit of the F1F0-ATP synthase"/>
    <property type="match status" value="1"/>
</dbReference>
<protein>
    <recommendedName>
        <fullName evidence="8">ATP synthase subunit delta</fullName>
    </recommendedName>
    <alternativeName>
        <fullName evidence="8">ATP synthase F(1) sector subunit delta</fullName>
    </alternativeName>
    <alternativeName>
        <fullName evidence="8">F-type ATPase subunit delta</fullName>
        <shortName evidence="8">F-ATPase subunit delta</shortName>
    </alternativeName>
</protein>
<accession>A0A077ME96</accession>
<dbReference type="InterPro" id="IPR020781">
    <property type="entry name" value="ATPase_OSCP/d_CS"/>
</dbReference>
<keyword evidence="5 8" id="KW-0472">Membrane</keyword>